<evidence type="ECO:0000259" key="3">
    <source>
        <dbReference type="Pfam" id="PF04082"/>
    </source>
</evidence>
<dbReference type="CDD" id="cd12148">
    <property type="entry name" value="fungal_TF_MHR"/>
    <property type="match status" value="1"/>
</dbReference>
<dbReference type="InterPro" id="IPR007219">
    <property type="entry name" value="XnlR_reg_dom"/>
</dbReference>
<name>A0ABR4GNS6_9EURO</name>
<accession>A0ABR4GNS6</accession>
<comment type="caution">
    <text evidence="4">The sequence shown here is derived from an EMBL/GenBank/DDBJ whole genome shotgun (WGS) entry which is preliminary data.</text>
</comment>
<dbReference type="InterPro" id="IPR053181">
    <property type="entry name" value="EcdB-like_regulator"/>
</dbReference>
<keyword evidence="1" id="KW-0539">Nucleus</keyword>
<protein>
    <recommendedName>
        <fullName evidence="3">Xylanolytic transcriptional activator regulatory domain-containing protein</fullName>
    </recommendedName>
</protein>
<organism evidence="4 5">
    <name type="scientific">Aspergillus keveii</name>
    <dbReference type="NCBI Taxonomy" id="714993"/>
    <lineage>
        <taxon>Eukaryota</taxon>
        <taxon>Fungi</taxon>
        <taxon>Dikarya</taxon>
        <taxon>Ascomycota</taxon>
        <taxon>Pezizomycotina</taxon>
        <taxon>Eurotiomycetes</taxon>
        <taxon>Eurotiomycetidae</taxon>
        <taxon>Eurotiales</taxon>
        <taxon>Aspergillaceae</taxon>
        <taxon>Aspergillus</taxon>
        <taxon>Aspergillus subgen. Nidulantes</taxon>
    </lineage>
</organism>
<feature type="domain" description="Xylanolytic transcriptional activator regulatory" evidence="3">
    <location>
        <begin position="172"/>
        <end position="361"/>
    </location>
</feature>
<reference evidence="4 5" key="1">
    <citation type="submission" date="2024-07" db="EMBL/GenBank/DDBJ databases">
        <title>Section-level genome sequencing and comparative genomics of Aspergillus sections Usti and Cavernicolus.</title>
        <authorList>
            <consortium name="Lawrence Berkeley National Laboratory"/>
            <person name="Nybo J.L."/>
            <person name="Vesth T.C."/>
            <person name="Theobald S."/>
            <person name="Frisvad J.C."/>
            <person name="Larsen T.O."/>
            <person name="Kjaerboelling I."/>
            <person name="Rothschild-Mancinelli K."/>
            <person name="Lyhne E.K."/>
            <person name="Kogle M.E."/>
            <person name="Barry K."/>
            <person name="Clum A."/>
            <person name="Na H."/>
            <person name="Ledsgaard L."/>
            <person name="Lin J."/>
            <person name="Lipzen A."/>
            <person name="Kuo A."/>
            <person name="Riley R."/>
            <person name="Mondo S."/>
            <person name="Labutti K."/>
            <person name="Haridas S."/>
            <person name="Pangalinan J."/>
            <person name="Salamov A.A."/>
            <person name="Simmons B.A."/>
            <person name="Magnuson J.K."/>
            <person name="Chen J."/>
            <person name="Drula E."/>
            <person name="Henrissat B."/>
            <person name="Wiebenga A."/>
            <person name="Lubbers R.J."/>
            <person name="Gomes A.C."/>
            <person name="Makela M.R."/>
            <person name="Stajich J."/>
            <person name="Grigoriev I.V."/>
            <person name="Mortensen U.H."/>
            <person name="De Vries R.P."/>
            <person name="Baker S.E."/>
            <person name="Andersen M.R."/>
        </authorList>
    </citation>
    <scope>NUCLEOTIDE SEQUENCE [LARGE SCALE GENOMIC DNA]</scope>
    <source>
        <strain evidence="4 5">CBS 209.92</strain>
    </source>
</reference>
<proteinExistence type="predicted"/>
<dbReference type="Pfam" id="PF04082">
    <property type="entry name" value="Fungal_trans"/>
    <property type="match status" value="1"/>
</dbReference>
<feature type="region of interest" description="Disordered" evidence="2">
    <location>
        <begin position="47"/>
        <end position="75"/>
    </location>
</feature>
<gene>
    <name evidence="4" type="ORF">BJX66DRAFT_98542</name>
</gene>
<dbReference type="Proteomes" id="UP001610563">
    <property type="component" value="Unassembled WGS sequence"/>
</dbReference>
<evidence type="ECO:0000256" key="1">
    <source>
        <dbReference type="ARBA" id="ARBA00023242"/>
    </source>
</evidence>
<sequence>MESSEPQVTSILTRLANLERRLEMSSGPGPSSDLAALRSLAPAMQGGLRSSSSSIQALISPPGPTPIYAEKDDDDTPGHIMAALSLRRDLSRPENPPFGAWWTYTVEETLAWPVLGYRGNVNACLDALMAELDERDDDDDYNAASGRPGSDIWPDSGVKVGLDDGTVVPELIENFLVNVHAQNPILNPIQLRAQTGDLVENGLGWDGRTCRVLLACALGASSCPWNSSTLHEYTTRGPSPDRYALAQAYLHAAQKRLGILSTQPTLIAAQCLFLAGTFHMYAQKPLAGWRLLNAASIACRAYISKRVARAAVTGHRDEHLDSAEHSLFWSCFKAEREVACEFGMETAGLNTIAYSTSLPTPPNGYARDLAHATTTHPIDPTRQENSLPSYPVPHVIQEDQSWYFFLTDIMLRKLEMRIDIFMQGKRREAYRSSSSSSSSGNPESDSIIPFFSNLVSAMQEFNYQLTCYYDSLPVSMRFSLDDLTPCADELRQYLRWRLYSARHDICLPALYVLLHRHDVSTWPRNLVKDLFALANSCLVLDGIFIATAVTAHRHQNSWLSLRKAVRSALILIAARKAQAERPGALGALRVPSKEACREAERGLRAGLEYWAAELPDCVTSLEILQHLDPGFGRS</sequence>
<evidence type="ECO:0000313" key="4">
    <source>
        <dbReference type="EMBL" id="KAL2800724.1"/>
    </source>
</evidence>
<evidence type="ECO:0000256" key="2">
    <source>
        <dbReference type="SAM" id="MobiDB-lite"/>
    </source>
</evidence>
<evidence type="ECO:0000313" key="5">
    <source>
        <dbReference type="Proteomes" id="UP001610563"/>
    </source>
</evidence>
<dbReference type="PANTHER" id="PTHR47785">
    <property type="entry name" value="ZN(II)2CYS6 TRANSCRIPTION FACTOR (EUROFUNG)-RELATED-RELATED"/>
    <property type="match status" value="1"/>
</dbReference>
<keyword evidence="5" id="KW-1185">Reference proteome</keyword>
<dbReference type="EMBL" id="JBFTWV010000002">
    <property type="protein sequence ID" value="KAL2800724.1"/>
    <property type="molecule type" value="Genomic_DNA"/>
</dbReference>
<dbReference type="PANTHER" id="PTHR47785:SF5">
    <property type="entry name" value="ZN(II)2CYS6 TRANSCRIPTION FACTOR (EUROFUNG)"/>
    <property type="match status" value="1"/>
</dbReference>